<dbReference type="Proteomes" id="UP001279410">
    <property type="component" value="Unassembled WGS sequence"/>
</dbReference>
<dbReference type="EMBL" id="BRZM01003706">
    <property type="protein sequence ID" value="GLD51707.1"/>
    <property type="molecule type" value="Genomic_DNA"/>
</dbReference>
<organism evidence="1 2">
    <name type="scientific">Lates japonicus</name>
    <name type="common">Japanese lates</name>
    <dbReference type="NCBI Taxonomy" id="270547"/>
    <lineage>
        <taxon>Eukaryota</taxon>
        <taxon>Metazoa</taxon>
        <taxon>Chordata</taxon>
        <taxon>Craniata</taxon>
        <taxon>Vertebrata</taxon>
        <taxon>Euteleostomi</taxon>
        <taxon>Actinopterygii</taxon>
        <taxon>Neopterygii</taxon>
        <taxon>Teleostei</taxon>
        <taxon>Neoteleostei</taxon>
        <taxon>Acanthomorphata</taxon>
        <taxon>Carangaria</taxon>
        <taxon>Carangaria incertae sedis</taxon>
        <taxon>Centropomidae</taxon>
        <taxon>Lates</taxon>
    </lineage>
</organism>
<evidence type="ECO:0000313" key="2">
    <source>
        <dbReference type="Proteomes" id="UP001279410"/>
    </source>
</evidence>
<keyword evidence="2" id="KW-1185">Reference proteome</keyword>
<gene>
    <name evidence="1" type="ORF">AKAME5_002815400</name>
</gene>
<protein>
    <submittedName>
        <fullName evidence="1">SEC14 domain and spectrin repeat-containing protein 1</fullName>
    </submittedName>
</protein>
<feature type="non-terminal residue" evidence="1">
    <location>
        <position position="198"/>
    </location>
</feature>
<accession>A0AAD3R0N9</accession>
<name>A0AAD3R0N9_LATJO</name>
<evidence type="ECO:0000313" key="1">
    <source>
        <dbReference type="EMBL" id="GLD51707.1"/>
    </source>
</evidence>
<sequence>MTLKRPEPCSDKHRKFVGVAQSTYDSDRQLPGSYRPLSVSLSVARPETLCRDSARGGSSSGVSARGEMARLELKSSDLPHSCREGVVVAAGGSVGESLDEVDSSGKTLLARLTMPIIFLMAVPESGCYGGGGGRPASLVERRHCSLTKPLIAERSLPASLPSNRVNMLDVIFRPYSLHHLGRLRAWKCQQLTASHTSQ</sequence>
<comment type="caution">
    <text evidence="1">The sequence shown here is derived from an EMBL/GenBank/DDBJ whole genome shotgun (WGS) entry which is preliminary data.</text>
</comment>
<proteinExistence type="predicted"/>
<dbReference type="AlphaFoldDB" id="A0AAD3R0N9"/>
<reference evidence="1" key="1">
    <citation type="submission" date="2022-08" db="EMBL/GenBank/DDBJ databases">
        <title>Genome sequencing of akame (Lates japonicus).</title>
        <authorList>
            <person name="Hashiguchi Y."/>
            <person name="Takahashi H."/>
        </authorList>
    </citation>
    <scope>NUCLEOTIDE SEQUENCE</scope>
    <source>
        <strain evidence="1">Kochi</strain>
    </source>
</reference>